<organism evidence="1 2">
    <name type="scientific">Marivirga sericea</name>
    <dbReference type="NCBI Taxonomy" id="1028"/>
    <lineage>
        <taxon>Bacteria</taxon>
        <taxon>Pseudomonadati</taxon>
        <taxon>Bacteroidota</taxon>
        <taxon>Cytophagia</taxon>
        <taxon>Cytophagales</taxon>
        <taxon>Marivirgaceae</taxon>
        <taxon>Marivirga</taxon>
    </lineage>
</organism>
<dbReference type="Gene3D" id="3.30.420.250">
    <property type="match status" value="1"/>
</dbReference>
<dbReference type="CDD" id="cd24013">
    <property type="entry name" value="ASKHA_ATPase_BT3980-like"/>
    <property type="match status" value="1"/>
</dbReference>
<gene>
    <name evidence="1" type="ORF">SAMN05661096_02446</name>
</gene>
<keyword evidence="2" id="KW-1185">Reference proteome</keyword>
<dbReference type="STRING" id="1028.SAMN05661096_02446"/>
<evidence type="ECO:0000313" key="2">
    <source>
        <dbReference type="Proteomes" id="UP000193804"/>
    </source>
</evidence>
<dbReference type="RefSeq" id="WP_176223788.1">
    <property type="nucleotide sequence ID" value="NZ_FXAW01000005.1"/>
</dbReference>
<dbReference type="InterPro" id="IPR024213">
    <property type="entry name" value="DUF3822"/>
</dbReference>
<dbReference type="EMBL" id="FXAW01000005">
    <property type="protein sequence ID" value="SMG37389.1"/>
    <property type="molecule type" value="Genomic_DNA"/>
</dbReference>
<dbReference type="AlphaFoldDB" id="A0A1X7K8X9"/>
<dbReference type="Pfam" id="PF12864">
    <property type="entry name" value="DUF3822"/>
    <property type="match status" value="1"/>
</dbReference>
<accession>A0A1X7K8X9</accession>
<protein>
    <recommendedName>
        <fullName evidence="3">DUF3822 domain-containing protein</fullName>
    </recommendedName>
</protein>
<dbReference type="Gene3D" id="3.30.420.260">
    <property type="match status" value="1"/>
</dbReference>
<dbReference type="Proteomes" id="UP000193804">
    <property type="component" value="Unassembled WGS sequence"/>
</dbReference>
<reference evidence="2" key="1">
    <citation type="submission" date="2017-04" db="EMBL/GenBank/DDBJ databases">
        <authorList>
            <person name="Varghese N."/>
            <person name="Submissions S."/>
        </authorList>
    </citation>
    <scope>NUCLEOTIDE SEQUENCE [LARGE SCALE GENOMIC DNA]</scope>
    <source>
        <strain evidence="2">DSM 4125</strain>
    </source>
</reference>
<name>A0A1X7K8X9_9BACT</name>
<evidence type="ECO:0000313" key="1">
    <source>
        <dbReference type="EMBL" id="SMG37389.1"/>
    </source>
</evidence>
<proteinExistence type="predicted"/>
<sequence length="295" mass="34763">MDITKEKVFKPIKKIKDDKFSIDKIEQYCLILEIGDRDLQVSIIDIKSNRVLILEDYNLNKTSDEHQKVQVLKALFDEHHLLMVGFWKEVILCFKTSKYCLSPLSYFSKDNARAILKMNCEVDKADSVGYYKVNSNDSVNIFTYQKEVLKFIRSIYVNSKIKVTHQSGMLVNAVLHNPPFSTENELSLYIDRFYLHAAITNNGKLLYFNSFKIQKFEEYTRYINLICHEFKILKKEGIIKLWGYIKKDSSHFEALKKSFPTLEVGNRTKKLNFGFKFDEIPDHQYFDVFGNYFNL</sequence>
<evidence type="ECO:0008006" key="3">
    <source>
        <dbReference type="Google" id="ProtNLM"/>
    </source>
</evidence>